<proteinExistence type="predicted"/>
<dbReference type="OrthoDB" id="280193at2"/>
<gene>
    <name evidence="2" type="ORF">Pan216_03960</name>
</gene>
<dbReference type="KEGG" id="knv:Pan216_03960"/>
<organism evidence="2 3">
    <name type="scientific">Kolteria novifilia</name>
    <dbReference type="NCBI Taxonomy" id="2527975"/>
    <lineage>
        <taxon>Bacteria</taxon>
        <taxon>Pseudomonadati</taxon>
        <taxon>Planctomycetota</taxon>
        <taxon>Planctomycetia</taxon>
        <taxon>Kolteriales</taxon>
        <taxon>Kolteriaceae</taxon>
        <taxon>Kolteria</taxon>
    </lineage>
</organism>
<feature type="region of interest" description="Disordered" evidence="1">
    <location>
        <begin position="1"/>
        <end position="23"/>
    </location>
</feature>
<keyword evidence="3" id="KW-1185">Reference proteome</keyword>
<evidence type="ECO:0000313" key="3">
    <source>
        <dbReference type="Proteomes" id="UP000317093"/>
    </source>
</evidence>
<name>A0A518AXW1_9BACT</name>
<sequence length="175" mass="19643">MSKTRKGKRPSDKGFKTVGDAAKAANAGDREALEELRQFLDENPSIWQQAENVAQMAESSLIRLVARNDALSAEVVKRQVDELKTDLLGGCTSVVERMLVDTVVATWLELHYLRIVNTSNPKRSVTQGNQMLKWIESAQRRHFTALKELTQIRKLLPNPSASPDLRIFTGERKTA</sequence>
<protein>
    <submittedName>
        <fullName evidence="2">Uncharacterized protein</fullName>
    </submittedName>
</protein>
<accession>A0A518AXW1</accession>
<dbReference type="Proteomes" id="UP000317093">
    <property type="component" value="Chromosome"/>
</dbReference>
<dbReference type="EMBL" id="CP036279">
    <property type="protein sequence ID" value="QDU59566.1"/>
    <property type="molecule type" value="Genomic_DNA"/>
</dbReference>
<evidence type="ECO:0000313" key="2">
    <source>
        <dbReference type="EMBL" id="QDU59566.1"/>
    </source>
</evidence>
<evidence type="ECO:0000256" key="1">
    <source>
        <dbReference type="SAM" id="MobiDB-lite"/>
    </source>
</evidence>
<dbReference type="AlphaFoldDB" id="A0A518AXW1"/>
<dbReference type="RefSeq" id="WP_145254043.1">
    <property type="nucleotide sequence ID" value="NZ_CP036279.1"/>
</dbReference>
<reference evidence="2 3" key="1">
    <citation type="submission" date="2019-02" db="EMBL/GenBank/DDBJ databases">
        <title>Deep-cultivation of Planctomycetes and their phenomic and genomic characterization uncovers novel biology.</title>
        <authorList>
            <person name="Wiegand S."/>
            <person name="Jogler M."/>
            <person name="Boedeker C."/>
            <person name="Pinto D."/>
            <person name="Vollmers J."/>
            <person name="Rivas-Marin E."/>
            <person name="Kohn T."/>
            <person name="Peeters S.H."/>
            <person name="Heuer A."/>
            <person name="Rast P."/>
            <person name="Oberbeckmann S."/>
            <person name="Bunk B."/>
            <person name="Jeske O."/>
            <person name="Meyerdierks A."/>
            <person name="Storesund J.E."/>
            <person name="Kallscheuer N."/>
            <person name="Luecker S."/>
            <person name="Lage O.M."/>
            <person name="Pohl T."/>
            <person name="Merkel B.J."/>
            <person name="Hornburger P."/>
            <person name="Mueller R.-W."/>
            <person name="Bruemmer F."/>
            <person name="Labrenz M."/>
            <person name="Spormann A.M."/>
            <person name="Op den Camp H."/>
            <person name="Overmann J."/>
            <person name="Amann R."/>
            <person name="Jetten M.S.M."/>
            <person name="Mascher T."/>
            <person name="Medema M.H."/>
            <person name="Devos D.P."/>
            <person name="Kaster A.-K."/>
            <person name="Ovreas L."/>
            <person name="Rohde M."/>
            <person name="Galperin M.Y."/>
            <person name="Jogler C."/>
        </authorList>
    </citation>
    <scope>NUCLEOTIDE SEQUENCE [LARGE SCALE GENOMIC DNA]</scope>
    <source>
        <strain evidence="2 3">Pan216</strain>
    </source>
</reference>